<feature type="compositionally biased region" description="Basic and acidic residues" evidence="1">
    <location>
        <begin position="59"/>
        <end position="69"/>
    </location>
</feature>
<keyword evidence="2" id="KW-1185">Reference proteome</keyword>
<organism evidence="2 3">
    <name type="scientific">Actinia tenebrosa</name>
    <name type="common">Australian red waratah sea anemone</name>
    <dbReference type="NCBI Taxonomy" id="6105"/>
    <lineage>
        <taxon>Eukaryota</taxon>
        <taxon>Metazoa</taxon>
        <taxon>Cnidaria</taxon>
        <taxon>Anthozoa</taxon>
        <taxon>Hexacorallia</taxon>
        <taxon>Actiniaria</taxon>
        <taxon>Actiniidae</taxon>
        <taxon>Actinia</taxon>
    </lineage>
</organism>
<dbReference type="Proteomes" id="UP000515163">
    <property type="component" value="Unplaced"/>
</dbReference>
<dbReference type="KEGG" id="aten:116288428"/>
<protein>
    <submittedName>
        <fullName evidence="3">Spindle assembly abnormal protein 6-like</fullName>
    </submittedName>
</protein>
<gene>
    <name evidence="3" type="primary">LOC116288428</name>
</gene>
<proteinExistence type="predicted"/>
<sequence length="188" mass="21863">MSKEEAKNLHTTIAGSLEERRQLVTEINTKEEQIRQRDQAIEDLEGQIEQQQEIITDQTRPEEEKEAAQRELETLQVRVAESQAQKDNLERELGLTTKEKIKRALMKYGVPLAFSAKANTISDLVPKALRERRIDDAEFSLILAEEVKYEQLKTSIRNKKTVIKDLTEETRKKIYQEAKEELQRKLTA</sequence>
<name>A0A6P8H3Y7_ACTTE</name>
<dbReference type="InParanoid" id="A0A6P8H3Y7"/>
<evidence type="ECO:0000313" key="2">
    <source>
        <dbReference type="Proteomes" id="UP000515163"/>
    </source>
</evidence>
<evidence type="ECO:0000313" key="3">
    <source>
        <dbReference type="RefSeq" id="XP_031551074.1"/>
    </source>
</evidence>
<dbReference type="AlphaFoldDB" id="A0A6P8H3Y7"/>
<dbReference type="GeneID" id="116288428"/>
<evidence type="ECO:0000256" key="1">
    <source>
        <dbReference type="SAM" id="MobiDB-lite"/>
    </source>
</evidence>
<dbReference type="RefSeq" id="XP_031551074.1">
    <property type="nucleotide sequence ID" value="XM_031695214.1"/>
</dbReference>
<dbReference type="OrthoDB" id="5974958at2759"/>
<accession>A0A6P8H3Y7</accession>
<feature type="region of interest" description="Disordered" evidence="1">
    <location>
        <begin position="48"/>
        <end position="69"/>
    </location>
</feature>
<reference evidence="3" key="1">
    <citation type="submission" date="2025-08" db="UniProtKB">
        <authorList>
            <consortium name="RefSeq"/>
        </authorList>
    </citation>
    <scope>IDENTIFICATION</scope>
    <source>
        <tissue evidence="3">Tentacle</tissue>
    </source>
</reference>